<dbReference type="GO" id="GO:0019208">
    <property type="term" value="F:phosphatase regulator activity"/>
    <property type="evidence" value="ECO:0007669"/>
    <property type="project" value="TreeGrafter"/>
</dbReference>
<keyword evidence="2 3" id="KW-0040">ANK repeat</keyword>
<sequence length="188" mass="20857">MMTLYCSCWQERSSRETPCASRRLPFLACSLPTPQCAVQSVSINFSLRKIRAPRQEGMKMADAKQKRNEQLKSWLGSETDLEPPVLKKKKTKVKFDDGAVFLAACSSGDTEEVLRLLDRGADINYANVDGLTALHQACIDDNVDMVTFLVEHGANINQPDNEGWIPLHAAASCGYMDIAEYLISQGPM</sequence>
<dbReference type="PANTHER" id="PTHR24179">
    <property type="entry name" value="PROTEIN PHOSPHATASE 1 REGULATORY SUBUNIT 12"/>
    <property type="match status" value="1"/>
</dbReference>
<keyword evidence="5" id="KW-1185">Reference proteome</keyword>
<reference evidence="5" key="1">
    <citation type="submission" date="2024-04" db="EMBL/GenBank/DDBJ databases">
        <title>Salinicola lusitanus LLJ914,a marine bacterium isolated from the Okinawa Trough.</title>
        <authorList>
            <person name="Li J."/>
        </authorList>
    </citation>
    <scope>NUCLEOTIDE SEQUENCE [LARGE SCALE GENOMIC DNA]</scope>
</reference>
<dbReference type="GO" id="GO:0031672">
    <property type="term" value="C:A band"/>
    <property type="evidence" value="ECO:0007669"/>
    <property type="project" value="TreeGrafter"/>
</dbReference>
<name>A0AAW0NA52_9GOBI</name>
<dbReference type="SUPFAM" id="SSF48403">
    <property type="entry name" value="Ankyrin repeat"/>
    <property type="match status" value="1"/>
</dbReference>
<dbReference type="PROSITE" id="PS50088">
    <property type="entry name" value="ANK_REPEAT"/>
    <property type="match status" value="2"/>
</dbReference>
<feature type="repeat" description="ANK" evidence="3">
    <location>
        <begin position="129"/>
        <end position="161"/>
    </location>
</feature>
<dbReference type="Pfam" id="PF12796">
    <property type="entry name" value="Ank_2"/>
    <property type="match status" value="1"/>
</dbReference>
<comment type="caution">
    <text evidence="4">The sequence shown here is derived from an EMBL/GenBank/DDBJ whole genome shotgun (WGS) entry which is preliminary data.</text>
</comment>
<dbReference type="FunFam" id="1.25.40.20:FF:000876">
    <property type="entry name" value="Protein phosphatase 1 regulatory subunit 12A"/>
    <property type="match status" value="1"/>
</dbReference>
<dbReference type="EMBL" id="JBBPFD010000015">
    <property type="protein sequence ID" value="KAK7895942.1"/>
    <property type="molecule type" value="Genomic_DNA"/>
</dbReference>
<evidence type="ECO:0000256" key="2">
    <source>
        <dbReference type="ARBA" id="ARBA00023043"/>
    </source>
</evidence>
<dbReference type="PROSITE" id="PS50297">
    <property type="entry name" value="ANK_REP_REGION"/>
    <property type="match status" value="2"/>
</dbReference>
<dbReference type="Gene3D" id="1.25.40.20">
    <property type="entry name" value="Ankyrin repeat-containing domain"/>
    <property type="match status" value="1"/>
</dbReference>
<keyword evidence="1" id="KW-0677">Repeat</keyword>
<evidence type="ECO:0000256" key="1">
    <source>
        <dbReference type="ARBA" id="ARBA00022737"/>
    </source>
</evidence>
<dbReference type="PANTHER" id="PTHR24179:SF20">
    <property type="entry name" value="PROTEIN PHOSPHATASE 1 REGULATORY SUBUNIT 12A"/>
    <property type="match status" value="1"/>
</dbReference>
<dbReference type="SMART" id="SM00248">
    <property type="entry name" value="ANK"/>
    <property type="match status" value="3"/>
</dbReference>
<dbReference type="InterPro" id="IPR036770">
    <property type="entry name" value="Ankyrin_rpt-contain_sf"/>
</dbReference>
<dbReference type="InterPro" id="IPR002110">
    <property type="entry name" value="Ankyrin_rpt"/>
</dbReference>
<dbReference type="GO" id="GO:0030018">
    <property type="term" value="C:Z disc"/>
    <property type="evidence" value="ECO:0007669"/>
    <property type="project" value="TreeGrafter"/>
</dbReference>
<dbReference type="Proteomes" id="UP001460270">
    <property type="component" value="Unassembled WGS sequence"/>
</dbReference>
<dbReference type="InterPro" id="IPR051226">
    <property type="entry name" value="PP1_Regulatory_Subunit"/>
</dbReference>
<feature type="repeat" description="ANK" evidence="3">
    <location>
        <begin position="162"/>
        <end position="188"/>
    </location>
</feature>
<gene>
    <name evidence="4" type="ORF">WMY93_021267</name>
</gene>
<evidence type="ECO:0000256" key="3">
    <source>
        <dbReference type="PROSITE-ProRule" id="PRU00023"/>
    </source>
</evidence>
<evidence type="ECO:0008006" key="6">
    <source>
        <dbReference type="Google" id="ProtNLM"/>
    </source>
</evidence>
<proteinExistence type="predicted"/>
<dbReference type="AlphaFoldDB" id="A0AAW0NA52"/>
<protein>
    <recommendedName>
        <fullName evidence="6">Protein phosphatase 1 regulatory subunit 12A</fullName>
    </recommendedName>
</protein>
<accession>A0AAW0NA52</accession>
<dbReference type="GO" id="GO:0004857">
    <property type="term" value="F:enzyme inhibitor activity"/>
    <property type="evidence" value="ECO:0007669"/>
    <property type="project" value="TreeGrafter"/>
</dbReference>
<evidence type="ECO:0000313" key="5">
    <source>
        <dbReference type="Proteomes" id="UP001460270"/>
    </source>
</evidence>
<organism evidence="4 5">
    <name type="scientific">Mugilogobius chulae</name>
    <name type="common">yellowstripe goby</name>
    <dbReference type="NCBI Taxonomy" id="88201"/>
    <lineage>
        <taxon>Eukaryota</taxon>
        <taxon>Metazoa</taxon>
        <taxon>Chordata</taxon>
        <taxon>Craniata</taxon>
        <taxon>Vertebrata</taxon>
        <taxon>Euteleostomi</taxon>
        <taxon>Actinopterygii</taxon>
        <taxon>Neopterygii</taxon>
        <taxon>Teleostei</taxon>
        <taxon>Neoteleostei</taxon>
        <taxon>Acanthomorphata</taxon>
        <taxon>Gobiaria</taxon>
        <taxon>Gobiiformes</taxon>
        <taxon>Gobioidei</taxon>
        <taxon>Gobiidae</taxon>
        <taxon>Gobionellinae</taxon>
        <taxon>Mugilogobius</taxon>
    </lineage>
</organism>
<evidence type="ECO:0000313" key="4">
    <source>
        <dbReference type="EMBL" id="KAK7895942.1"/>
    </source>
</evidence>